<dbReference type="STRING" id="101091.A0A1C7NL30"/>
<dbReference type="EMBL" id="LUGH01000076">
    <property type="protein sequence ID" value="OBZ89827.1"/>
    <property type="molecule type" value="Genomic_DNA"/>
</dbReference>
<sequence length="154" mass="17672">MKFILLSSLFFGALAIVSAEDGMHYFSSPRPNTIFRAADAMVFTTNDITNDDNEAIIARLYNAEDDEFVKEIGTYTGATIVRPDDTDDFTFYWQIDVPPGTYFVRLFEQDADGGIDDDDEEDNQIRSHDFVVRDVLPFKKRSLLNRRRLLKAIQ</sequence>
<organism evidence="2 3">
    <name type="scientific">Choanephora cucurbitarum</name>
    <dbReference type="NCBI Taxonomy" id="101091"/>
    <lineage>
        <taxon>Eukaryota</taxon>
        <taxon>Fungi</taxon>
        <taxon>Fungi incertae sedis</taxon>
        <taxon>Mucoromycota</taxon>
        <taxon>Mucoromycotina</taxon>
        <taxon>Mucoromycetes</taxon>
        <taxon>Mucorales</taxon>
        <taxon>Mucorineae</taxon>
        <taxon>Choanephoraceae</taxon>
        <taxon>Choanephoroideae</taxon>
        <taxon>Choanephora</taxon>
    </lineage>
</organism>
<proteinExistence type="predicted"/>
<evidence type="ECO:0000313" key="2">
    <source>
        <dbReference type="EMBL" id="OBZ89827.1"/>
    </source>
</evidence>
<dbReference type="AlphaFoldDB" id="A0A1C7NL30"/>
<gene>
    <name evidence="2" type="ORF">A0J61_02128</name>
</gene>
<protein>
    <submittedName>
        <fullName evidence="2">Uncharacterized protein</fullName>
    </submittedName>
</protein>
<keyword evidence="1" id="KW-0732">Signal</keyword>
<keyword evidence="3" id="KW-1185">Reference proteome</keyword>
<dbReference type="OrthoDB" id="2275968at2759"/>
<name>A0A1C7NL30_9FUNG</name>
<feature type="signal peptide" evidence="1">
    <location>
        <begin position="1"/>
        <end position="19"/>
    </location>
</feature>
<feature type="chain" id="PRO_5008889767" evidence="1">
    <location>
        <begin position="20"/>
        <end position="154"/>
    </location>
</feature>
<comment type="caution">
    <text evidence="2">The sequence shown here is derived from an EMBL/GenBank/DDBJ whole genome shotgun (WGS) entry which is preliminary data.</text>
</comment>
<dbReference type="InParanoid" id="A0A1C7NL30"/>
<dbReference type="Proteomes" id="UP000093000">
    <property type="component" value="Unassembled WGS sequence"/>
</dbReference>
<evidence type="ECO:0000256" key="1">
    <source>
        <dbReference type="SAM" id="SignalP"/>
    </source>
</evidence>
<accession>A0A1C7NL30</accession>
<evidence type="ECO:0000313" key="3">
    <source>
        <dbReference type="Proteomes" id="UP000093000"/>
    </source>
</evidence>
<reference evidence="2 3" key="1">
    <citation type="submission" date="2016-03" db="EMBL/GenBank/DDBJ databases">
        <title>Choanephora cucurbitarum.</title>
        <authorList>
            <person name="Min B."/>
            <person name="Park H."/>
            <person name="Park J.-H."/>
            <person name="Shin H.-D."/>
            <person name="Choi I.-G."/>
        </authorList>
    </citation>
    <scope>NUCLEOTIDE SEQUENCE [LARGE SCALE GENOMIC DNA]</scope>
    <source>
        <strain evidence="2 3">KUS-F28377</strain>
    </source>
</reference>